<dbReference type="Proteomes" id="UP001283361">
    <property type="component" value="Unassembled WGS sequence"/>
</dbReference>
<gene>
    <name evidence="1" type="ORF">RRG08_022095</name>
</gene>
<sequence length="163" mass="18398">MSDCFPLVSIMAGHALHNRPNTPAAGQWPVSVLSGHPTQLEVDTRSRDNHLAMLVAPGTKCNQQQQPTLLREGLRNIIHQNIRRLLQSLMVNRPRCQLEFPFAHLYVDYVSHLLSKVCAAKGSKIDVLSQLLTPNSFSSLRPFLGQVQFYSDFLRHQSTSLER</sequence>
<name>A0AAE0Y1K6_9GAST</name>
<comment type="caution">
    <text evidence="1">The sequence shown here is derived from an EMBL/GenBank/DDBJ whole genome shotgun (WGS) entry which is preliminary data.</text>
</comment>
<evidence type="ECO:0000313" key="1">
    <source>
        <dbReference type="EMBL" id="KAK3729782.1"/>
    </source>
</evidence>
<proteinExistence type="predicted"/>
<evidence type="ECO:0000313" key="2">
    <source>
        <dbReference type="Proteomes" id="UP001283361"/>
    </source>
</evidence>
<dbReference type="EMBL" id="JAWDGP010007114">
    <property type="protein sequence ID" value="KAK3729782.1"/>
    <property type="molecule type" value="Genomic_DNA"/>
</dbReference>
<dbReference type="AlphaFoldDB" id="A0AAE0Y1K6"/>
<accession>A0AAE0Y1K6</accession>
<organism evidence="1 2">
    <name type="scientific">Elysia crispata</name>
    <name type="common">lettuce slug</name>
    <dbReference type="NCBI Taxonomy" id="231223"/>
    <lineage>
        <taxon>Eukaryota</taxon>
        <taxon>Metazoa</taxon>
        <taxon>Spiralia</taxon>
        <taxon>Lophotrochozoa</taxon>
        <taxon>Mollusca</taxon>
        <taxon>Gastropoda</taxon>
        <taxon>Heterobranchia</taxon>
        <taxon>Euthyneura</taxon>
        <taxon>Panpulmonata</taxon>
        <taxon>Sacoglossa</taxon>
        <taxon>Placobranchoidea</taxon>
        <taxon>Plakobranchidae</taxon>
        <taxon>Elysia</taxon>
    </lineage>
</organism>
<protein>
    <submittedName>
        <fullName evidence="1">Uncharacterized protein</fullName>
    </submittedName>
</protein>
<keyword evidence="2" id="KW-1185">Reference proteome</keyword>
<reference evidence="1" key="1">
    <citation type="journal article" date="2023" name="G3 (Bethesda)">
        <title>A reference genome for the long-term kleptoplast-retaining sea slug Elysia crispata morphotype clarki.</title>
        <authorList>
            <person name="Eastman K.E."/>
            <person name="Pendleton A.L."/>
            <person name="Shaikh M.A."/>
            <person name="Suttiyut T."/>
            <person name="Ogas R."/>
            <person name="Tomko P."/>
            <person name="Gavelis G."/>
            <person name="Widhalm J.R."/>
            <person name="Wisecaver J.H."/>
        </authorList>
    </citation>
    <scope>NUCLEOTIDE SEQUENCE</scope>
    <source>
        <strain evidence="1">ECLA1</strain>
    </source>
</reference>